<dbReference type="AlphaFoldDB" id="G2YRJ8"/>
<sequence length="50" mass="5409">MVLFCCHSTLSSFFVCYSFVTLPASTGTLTCPHLGNFGVTNNEAFGCNIR</sequence>
<evidence type="ECO:0000313" key="2">
    <source>
        <dbReference type="EMBL" id="CCD54246.1"/>
    </source>
</evidence>
<dbReference type="Proteomes" id="UP000008177">
    <property type="component" value="Unplaced contigs"/>
</dbReference>
<evidence type="ECO:0000256" key="1">
    <source>
        <dbReference type="SAM" id="SignalP"/>
    </source>
</evidence>
<evidence type="ECO:0008006" key="4">
    <source>
        <dbReference type="Google" id="ProtNLM"/>
    </source>
</evidence>
<feature type="signal peptide" evidence="1">
    <location>
        <begin position="1"/>
        <end position="18"/>
    </location>
</feature>
<protein>
    <recommendedName>
        <fullName evidence="4">Secreted protein</fullName>
    </recommendedName>
</protein>
<gene>
    <name evidence="2" type="ORF">BofuT4_uP129460.1</name>
</gene>
<dbReference type="HOGENOM" id="CLU_3124863_0_0_1"/>
<accession>G2YRJ8</accession>
<reference evidence="3" key="1">
    <citation type="journal article" date="2011" name="PLoS Genet.">
        <title>Genomic analysis of the necrotrophic fungal pathogens Sclerotinia sclerotiorum and Botrytis cinerea.</title>
        <authorList>
            <person name="Amselem J."/>
            <person name="Cuomo C.A."/>
            <person name="van Kan J.A."/>
            <person name="Viaud M."/>
            <person name="Benito E.P."/>
            <person name="Couloux A."/>
            <person name="Coutinho P.M."/>
            <person name="de Vries R.P."/>
            <person name="Dyer P.S."/>
            <person name="Fillinger S."/>
            <person name="Fournier E."/>
            <person name="Gout L."/>
            <person name="Hahn M."/>
            <person name="Kohn L."/>
            <person name="Lapalu N."/>
            <person name="Plummer K.M."/>
            <person name="Pradier J.M."/>
            <person name="Quevillon E."/>
            <person name="Sharon A."/>
            <person name="Simon A."/>
            <person name="ten Have A."/>
            <person name="Tudzynski B."/>
            <person name="Tudzynski P."/>
            <person name="Wincker P."/>
            <person name="Andrew M."/>
            <person name="Anthouard V."/>
            <person name="Beever R.E."/>
            <person name="Beffa R."/>
            <person name="Benoit I."/>
            <person name="Bouzid O."/>
            <person name="Brault B."/>
            <person name="Chen Z."/>
            <person name="Choquer M."/>
            <person name="Collemare J."/>
            <person name="Cotton P."/>
            <person name="Danchin E.G."/>
            <person name="Da Silva C."/>
            <person name="Gautier A."/>
            <person name="Giraud C."/>
            <person name="Giraud T."/>
            <person name="Gonzalez C."/>
            <person name="Grossetete S."/>
            <person name="Guldener U."/>
            <person name="Henrissat B."/>
            <person name="Howlett B.J."/>
            <person name="Kodira C."/>
            <person name="Kretschmer M."/>
            <person name="Lappartient A."/>
            <person name="Leroch M."/>
            <person name="Levis C."/>
            <person name="Mauceli E."/>
            <person name="Neuveglise C."/>
            <person name="Oeser B."/>
            <person name="Pearson M."/>
            <person name="Poulain J."/>
            <person name="Poussereau N."/>
            <person name="Quesneville H."/>
            <person name="Rascle C."/>
            <person name="Schumacher J."/>
            <person name="Segurens B."/>
            <person name="Sexton A."/>
            <person name="Silva E."/>
            <person name="Sirven C."/>
            <person name="Soanes D.M."/>
            <person name="Talbot N.J."/>
            <person name="Templeton M."/>
            <person name="Yandava C."/>
            <person name="Yarden O."/>
            <person name="Zeng Q."/>
            <person name="Rollins J.A."/>
            <person name="Lebrun M.H."/>
            <person name="Dickman M."/>
        </authorList>
    </citation>
    <scope>NUCLEOTIDE SEQUENCE [LARGE SCALE GENOMIC DNA]</scope>
    <source>
        <strain evidence="3">T4</strain>
    </source>
</reference>
<dbReference type="EMBL" id="FQ790350">
    <property type="protein sequence ID" value="CCD54246.1"/>
    <property type="molecule type" value="Genomic_DNA"/>
</dbReference>
<keyword evidence="1" id="KW-0732">Signal</keyword>
<feature type="chain" id="PRO_5003440774" description="Secreted protein" evidence="1">
    <location>
        <begin position="19"/>
        <end position="50"/>
    </location>
</feature>
<name>G2YRJ8_BOTF4</name>
<organism evidence="2 3">
    <name type="scientific">Botryotinia fuckeliana (strain T4)</name>
    <name type="common">Noble rot fungus</name>
    <name type="synonym">Botrytis cinerea</name>
    <dbReference type="NCBI Taxonomy" id="999810"/>
    <lineage>
        <taxon>Eukaryota</taxon>
        <taxon>Fungi</taxon>
        <taxon>Dikarya</taxon>
        <taxon>Ascomycota</taxon>
        <taxon>Pezizomycotina</taxon>
        <taxon>Leotiomycetes</taxon>
        <taxon>Helotiales</taxon>
        <taxon>Sclerotiniaceae</taxon>
        <taxon>Botrytis</taxon>
    </lineage>
</organism>
<dbReference type="InParanoid" id="G2YRJ8"/>
<proteinExistence type="predicted"/>
<evidence type="ECO:0000313" key="3">
    <source>
        <dbReference type="Proteomes" id="UP000008177"/>
    </source>
</evidence>